<keyword evidence="3" id="KW-1185">Reference proteome</keyword>
<evidence type="ECO:0000313" key="2">
    <source>
        <dbReference type="EnsemblFungi" id="MAPG_08439T0"/>
    </source>
</evidence>
<reference evidence="1" key="3">
    <citation type="submission" date="2011-03" db="EMBL/GenBank/DDBJ databases">
        <title>Annotation of Magnaporthe poae ATCC 64411.</title>
        <authorList>
            <person name="Ma L.-J."/>
            <person name="Dead R."/>
            <person name="Young S.K."/>
            <person name="Zeng Q."/>
            <person name="Gargeya S."/>
            <person name="Fitzgerald M."/>
            <person name="Haas B."/>
            <person name="Abouelleil A."/>
            <person name="Alvarado L."/>
            <person name="Arachchi H.M."/>
            <person name="Berlin A."/>
            <person name="Brown A."/>
            <person name="Chapman S.B."/>
            <person name="Chen Z."/>
            <person name="Dunbar C."/>
            <person name="Freedman E."/>
            <person name="Gearin G."/>
            <person name="Gellesch M."/>
            <person name="Goldberg J."/>
            <person name="Griggs A."/>
            <person name="Gujja S."/>
            <person name="Heiman D."/>
            <person name="Howarth C."/>
            <person name="Larson L."/>
            <person name="Lui A."/>
            <person name="MacDonald P.J.P."/>
            <person name="Mehta T."/>
            <person name="Montmayeur A."/>
            <person name="Murphy C."/>
            <person name="Neiman D."/>
            <person name="Pearson M."/>
            <person name="Priest M."/>
            <person name="Roberts A."/>
            <person name="Saif S."/>
            <person name="Shea T."/>
            <person name="Shenoy N."/>
            <person name="Sisk P."/>
            <person name="Stolte C."/>
            <person name="Sykes S."/>
            <person name="Yandava C."/>
            <person name="Wortman J."/>
            <person name="Nusbaum C."/>
            <person name="Birren B."/>
        </authorList>
    </citation>
    <scope>NUCLEOTIDE SEQUENCE</scope>
    <source>
        <strain evidence="1">ATCC 64411</strain>
    </source>
</reference>
<evidence type="ECO:0000313" key="1">
    <source>
        <dbReference type="EMBL" id="KLU89468.1"/>
    </source>
</evidence>
<dbReference type="AlphaFoldDB" id="A0A0C4E7C7"/>
<dbReference type="EMBL" id="ADBL01002041">
    <property type="status" value="NOT_ANNOTATED_CDS"/>
    <property type="molecule type" value="Genomic_DNA"/>
</dbReference>
<sequence length="133" mass="14961">MHRSHFGLRPEELDNLMLQNRHQRLARCDKIWLIRKQGKWDASDYISRTSRAQGRHGSQATVALPCYRVVKRARRCGTACPIDGALSCLPRRASGDATLTLAAWLTSLIRPEVGVVYAALAGARQRRAKRRVA</sequence>
<gene>
    <name evidence="1" type="ORF">MAPG_08439</name>
</gene>
<evidence type="ECO:0000313" key="3">
    <source>
        <dbReference type="Proteomes" id="UP000011715"/>
    </source>
</evidence>
<protein>
    <submittedName>
        <fullName evidence="1 2">Uncharacterized protein</fullName>
    </submittedName>
</protein>
<dbReference type="EMBL" id="GL876973">
    <property type="protein sequence ID" value="KLU89468.1"/>
    <property type="molecule type" value="Genomic_DNA"/>
</dbReference>
<dbReference type="VEuPathDB" id="FungiDB:MAPG_08439"/>
<accession>A0A0C4E7C7</accession>
<name>A0A0C4E7C7_MAGP6</name>
<organism evidence="2 3">
    <name type="scientific">Magnaporthiopsis poae (strain ATCC 64411 / 73-15)</name>
    <name type="common">Kentucky bluegrass fungus</name>
    <name type="synonym">Magnaporthe poae</name>
    <dbReference type="NCBI Taxonomy" id="644358"/>
    <lineage>
        <taxon>Eukaryota</taxon>
        <taxon>Fungi</taxon>
        <taxon>Dikarya</taxon>
        <taxon>Ascomycota</taxon>
        <taxon>Pezizomycotina</taxon>
        <taxon>Sordariomycetes</taxon>
        <taxon>Sordariomycetidae</taxon>
        <taxon>Magnaporthales</taxon>
        <taxon>Magnaporthaceae</taxon>
        <taxon>Magnaporthiopsis</taxon>
    </lineage>
</organism>
<reference evidence="2" key="5">
    <citation type="submission" date="2015-06" db="UniProtKB">
        <authorList>
            <consortium name="EnsemblFungi"/>
        </authorList>
    </citation>
    <scope>IDENTIFICATION</scope>
    <source>
        <strain evidence="2">ATCC 64411</strain>
    </source>
</reference>
<reference evidence="1" key="2">
    <citation type="submission" date="2010-05" db="EMBL/GenBank/DDBJ databases">
        <title>The Genome Sequence of Magnaporthe poae strain ATCC 64411.</title>
        <authorList>
            <consortium name="The Broad Institute Genome Sequencing Platform"/>
            <consortium name="Broad Institute Genome Sequencing Center for Infectious Disease"/>
            <person name="Ma L.-J."/>
            <person name="Dead R."/>
            <person name="Young S."/>
            <person name="Zeng Q."/>
            <person name="Koehrsen M."/>
            <person name="Alvarado L."/>
            <person name="Berlin A."/>
            <person name="Chapman S.B."/>
            <person name="Chen Z."/>
            <person name="Freedman E."/>
            <person name="Gellesch M."/>
            <person name="Goldberg J."/>
            <person name="Griggs A."/>
            <person name="Gujja S."/>
            <person name="Heilman E.R."/>
            <person name="Heiman D."/>
            <person name="Hepburn T."/>
            <person name="Howarth C."/>
            <person name="Jen D."/>
            <person name="Larson L."/>
            <person name="Mehta T."/>
            <person name="Neiman D."/>
            <person name="Pearson M."/>
            <person name="Roberts A."/>
            <person name="Saif S."/>
            <person name="Shea T."/>
            <person name="Shenoy N."/>
            <person name="Sisk P."/>
            <person name="Stolte C."/>
            <person name="Sykes S."/>
            <person name="Walk T."/>
            <person name="White J."/>
            <person name="Yandava C."/>
            <person name="Haas B."/>
            <person name="Nusbaum C."/>
            <person name="Birren B."/>
        </authorList>
    </citation>
    <scope>NUCLEOTIDE SEQUENCE</scope>
    <source>
        <strain evidence="1">ATCC 64411</strain>
    </source>
</reference>
<dbReference type="EnsemblFungi" id="MAPG_08439T0">
    <property type="protein sequence ID" value="MAPG_08439T0"/>
    <property type="gene ID" value="MAPG_08439"/>
</dbReference>
<reference evidence="2" key="4">
    <citation type="journal article" date="2015" name="G3 (Bethesda)">
        <title>Genome sequences of three phytopathogenic species of the Magnaporthaceae family of fungi.</title>
        <authorList>
            <person name="Okagaki L.H."/>
            <person name="Nunes C.C."/>
            <person name="Sailsbery J."/>
            <person name="Clay B."/>
            <person name="Brown D."/>
            <person name="John T."/>
            <person name="Oh Y."/>
            <person name="Young N."/>
            <person name="Fitzgerald M."/>
            <person name="Haas B.J."/>
            <person name="Zeng Q."/>
            <person name="Young S."/>
            <person name="Adiconis X."/>
            <person name="Fan L."/>
            <person name="Levin J.Z."/>
            <person name="Mitchell T.K."/>
            <person name="Okubara P.A."/>
            <person name="Farman M.L."/>
            <person name="Kohn L.M."/>
            <person name="Birren B."/>
            <person name="Ma L.-J."/>
            <person name="Dean R.A."/>
        </authorList>
    </citation>
    <scope>NUCLEOTIDE SEQUENCE</scope>
    <source>
        <strain evidence="2">ATCC 64411 / 73-15</strain>
    </source>
</reference>
<reference evidence="3" key="1">
    <citation type="submission" date="2010-05" db="EMBL/GenBank/DDBJ databases">
        <title>The genome sequence of Magnaporthe poae strain ATCC 64411.</title>
        <authorList>
            <person name="Ma L.-J."/>
            <person name="Dead R."/>
            <person name="Young S."/>
            <person name="Zeng Q."/>
            <person name="Koehrsen M."/>
            <person name="Alvarado L."/>
            <person name="Berlin A."/>
            <person name="Chapman S.B."/>
            <person name="Chen Z."/>
            <person name="Freedman E."/>
            <person name="Gellesch M."/>
            <person name="Goldberg J."/>
            <person name="Griggs A."/>
            <person name="Gujja S."/>
            <person name="Heilman E.R."/>
            <person name="Heiman D."/>
            <person name="Hepburn T."/>
            <person name="Howarth C."/>
            <person name="Jen D."/>
            <person name="Larson L."/>
            <person name="Mehta T."/>
            <person name="Neiman D."/>
            <person name="Pearson M."/>
            <person name="Roberts A."/>
            <person name="Saif S."/>
            <person name="Shea T."/>
            <person name="Shenoy N."/>
            <person name="Sisk P."/>
            <person name="Stolte C."/>
            <person name="Sykes S."/>
            <person name="Walk T."/>
            <person name="White J."/>
            <person name="Yandava C."/>
            <person name="Haas B."/>
            <person name="Nusbaum C."/>
            <person name="Birren B."/>
        </authorList>
    </citation>
    <scope>NUCLEOTIDE SEQUENCE [LARGE SCALE GENOMIC DNA]</scope>
    <source>
        <strain evidence="3">ATCC 64411 / 73-15</strain>
    </source>
</reference>
<proteinExistence type="predicted"/>
<dbReference type="Proteomes" id="UP000011715">
    <property type="component" value="Unassembled WGS sequence"/>
</dbReference>